<reference evidence="8 9" key="1">
    <citation type="submission" date="2016-05" db="EMBL/GenBank/DDBJ databases">
        <authorList>
            <person name="Naeem Raeece"/>
        </authorList>
    </citation>
    <scope>NUCLEOTIDE SEQUENCE [LARGE SCALE GENOMIC DNA]</scope>
</reference>
<dbReference type="EMBL" id="FLQV01000156">
    <property type="protein sequence ID" value="SBS83290.1"/>
    <property type="molecule type" value="Genomic_DNA"/>
</dbReference>
<dbReference type="VEuPathDB" id="PlasmoDB:PocGH01_05031400"/>
<feature type="domain" description="FAD-binding" evidence="5">
    <location>
        <begin position="20"/>
        <end position="153"/>
    </location>
</feature>
<dbReference type="SUPFAM" id="SSF51905">
    <property type="entry name" value="FAD/NAD(P)-binding domain"/>
    <property type="match status" value="2"/>
</dbReference>
<evidence type="ECO:0000313" key="9">
    <source>
        <dbReference type="Proteomes" id="UP000078560"/>
    </source>
</evidence>
<feature type="region of interest" description="Disordered" evidence="4">
    <location>
        <begin position="568"/>
        <end position="599"/>
    </location>
</feature>
<keyword evidence="3" id="KW-0274">FAD</keyword>
<evidence type="ECO:0000256" key="2">
    <source>
        <dbReference type="ARBA" id="ARBA00022630"/>
    </source>
</evidence>
<keyword evidence="2" id="KW-0285">Flavoprotein</keyword>
<evidence type="ECO:0000313" key="6">
    <source>
        <dbReference type="EMBL" id="SBS81278.1"/>
    </source>
</evidence>
<protein>
    <recommendedName>
        <fullName evidence="5">FAD-binding domain-containing protein</fullName>
    </recommendedName>
</protein>
<sequence>MDIKTYQRCLCKNMEEKERETDVLIVGISTGGLILSLDLIRQNVEHTIINSYEQNEEREKKNEQYLLYPRTVELLQDLNLLPEILSRSLKLIGINFYIENKLVHQTGKTFFQNTNGNIPYMLCINKIALNNILLRNLKRFGVSVEYTTVLRGIYTYQCSQKGQVENKYSCFTQRGKNYLCRSQSTDARLETGKNIISLLKHDDIDFFAIKNCNYCDKNRKRKKKKKKNVKKLYTLPSLLKTRKNYHGMVHDKMNNVAVELENEVNFVKHGKSGKDDTFSTASDRYNSSAKESSEVPYRDVELASSFDEVSSSRSSSSSSHSTQSGNGRERRSDGASRVSRGASLAEGEPQEGLHMRLLRIIMGERKCCNSYTPGGAAIAAPYDMKKNYEERERENFCIATVQIKKNLFCEGKNKTKQKRKGTYSSIRSKFIVGVDGRKSIVRKYSKIKMEKKEKNKSVEYITVDVCARWSNGMSHYNLSLIQSEHGFVTCYPILFDVSNINEENVYYIDEKCKNTIEKIKMELSLRRRDNYHNMVGKNNLKKEENYYFFSLSNTERNSSLKLSQNGRDTLHTHCDQGNKDNSEDISHFNRSKNVSQKSIISEELTSLKGDFERDDMDTQHTHEHPNKDVSSTSNSFPPIKGGSGKKREKSTLCNTKGCLETSTESKCGSSSLKYIALELNNSNEGSSGKYAHFKKGQNRSSFIGEIAPSLECIKNDQFAKSRHIIHARDGRDIVYPVRNSEKGISEDAFNGCLQNDSEFQGASTHHQSWNLNSAVENHSDDRSGEEPIGRMHRQETNDASSAGDGAISGSTRGSRTAESTIDDGDLSKRRRRRRRYPKKEPSENSFADAVSINSSGEGNGGRFMHPERGSYNWHITICRKVKRDPIEECLSYENKSQKGKYIKVVDIIKKIFPNTIILYLYNLKIRRHRDKMCEKYFHNCIILAGESNCLYNPLFNVGINMTIQDVYNIGWKLKYILKHDSSLLLLASYQNERKIISEKILSWNRETINIFLLNKSSTHYIIPFLNCLSYIVNHVNATYNFFENMYIKTFMLQNNYYHHNSYCKSVLSCYKHIVCVDRAKNCILKYIYPNNTYEEKNVCLYDYLRDALHTLILCINISAKNSSSYIYTLSQKMKNGEVDKTYDKASLNKLIKIGRLTINTMMKNKNRPSLKVLWILCNRSKNEMYERNKKKIYLNCNSSSSHLNNNLYGISNELLNEIKRSKIKNQYILYDFIDDFQKQFNINLNFPNSLICSNNFKSAMYIFIRPDLHITHMNYVNNEGQINDFLEYLYRFYC</sequence>
<feature type="region of interest" description="Disordered" evidence="4">
    <location>
        <begin position="269"/>
        <end position="348"/>
    </location>
</feature>
<feature type="domain" description="FAD-binding" evidence="5">
    <location>
        <begin position="414"/>
        <end position="492"/>
    </location>
</feature>
<feature type="compositionally biased region" description="Basic and acidic residues" evidence="4">
    <location>
        <begin position="616"/>
        <end position="627"/>
    </location>
</feature>
<dbReference type="Proteomes" id="UP000078560">
    <property type="component" value="Unassembled WGS sequence"/>
</dbReference>
<organism evidence="6 9">
    <name type="scientific">Plasmodium ovale curtisi</name>
    <dbReference type="NCBI Taxonomy" id="864141"/>
    <lineage>
        <taxon>Eukaryota</taxon>
        <taxon>Sar</taxon>
        <taxon>Alveolata</taxon>
        <taxon>Apicomplexa</taxon>
        <taxon>Aconoidasida</taxon>
        <taxon>Haemosporida</taxon>
        <taxon>Plasmodiidae</taxon>
        <taxon>Plasmodium</taxon>
        <taxon>Plasmodium (Plasmodium)</taxon>
    </lineage>
</organism>
<evidence type="ECO:0000313" key="8">
    <source>
        <dbReference type="Proteomes" id="UP000078546"/>
    </source>
</evidence>
<dbReference type="EMBL" id="FLQU01000141">
    <property type="protein sequence ID" value="SBS81278.1"/>
    <property type="molecule type" value="Genomic_DNA"/>
</dbReference>
<dbReference type="InterPro" id="IPR050641">
    <property type="entry name" value="RIFMO-like"/>
</dbReference>
<dbReference type="Gene3D" id="3.50.50.60">
    <property type="entry name" value="FAD/NAD(P)-binding domain"/>
    <property type="match status" value="2"/>
</dbReference>
<proteinExistence type="predicted"/>
<dbReference type="InterPro" id="IPR036188">
    <property type="entry name" value="FAD/NAD-bd_sf"/>
</dbReference>
<feature type="region of interest" description="Disordered" evidence="4">
    <location>
        <begin position="615"/>
        <end position="650"/>
    </location>
</feature>
<feature type="compositionally biased region" description="Basic residues" evidence="4">
    <location>
        <begin position="828"/>
        <end position="837"/>
    </location>
</feature>
<feature type="compositionally biased region" description="Low complexity" evidence="4">
    <location>
        <begin position="798"/>
        <end position="810"/>
    </location>
</feature>
<feature type="compositionally biased region" description="Polar residues" evidence="4">
    <location>
        <begin position="278"/>
        <end position="290"/>
    </location>
</feature>
<feature type="compositionally biased region" description="Basic and acidic residues" evidence="4">
    <location>
        <begin position="568"/>
        <end position="587"/>
    </location>
</feature>
<dbReference type="GO" id="GO:0071949">
    <property type="term" value="F:FAD binding"/>
    <property type="evidence" value="ECO:0007669"/>
    <property type="project" value="InterPro"/>
</dbReference>
<accession>A0A1A8VLU1</accession>
<evidence type="ECO:0000313" key="7">
    <source>
        <dbReference type="EMBL" id="SBS83290.1"/>
    </source>
</evidence>
<evidence type="ECO:0000259" key="5">
    <source>
        <dbReference type="Pfam" id="PF01494"/>
    </source>
</evidence>
<reference evidence="6" key="2">
    <citation type="submission" date="2016-05" db="EMBL/GenBank/DDBJ databases">
        <authorList>
            <person name="Lavstsen T."/>
            <person name="Jespersen J.S."/>
        </authorList>
    </citation>
    <scope>NUCLEOTIDE SEQUENCE [LARGE SCALE GENOMIC DNA]</scope>
</reference>
<dbReference type="PANTHER" id="PTHR43004:SF19">
    <property type="entry name" value="BINDING MONOOXYGENASE, PUTATIVE (JCVI)-RELATED"/>
    <property type="match status" value="1"/>
</dbReference>
<name>A0A1A8VLU1_PLAOA</name>
<feature type="compositionally biased region" description="Low complexity" evidence="4">
    <location>
        <begin position="304"/>
        <end position="324"/>
    </location>
</feature>
<dbReference type="InterPro" id="IPR002938">
    <property type="entry name" value="FAD-bd"/>
</dbReference>
<evidence type="ECO:0000256" key="1">
    <source>
        <dbReference type="ARBA" id="ARBA00001974"/>
    </source>
</evidence>
<comment type="cofactor">
    <cofactor evidence="1">
        <name>FAD</name>
        <dbReference type="ChEBI" id="CHEBI:57692"/>
    </cofactor>
</comment>
<evidence type="ECO:0000256" key="3">
    <source>
        <dbReference type="ARBA" id="ARBA00022827"/>
    </source>
</evidence>
<feature type="domain" description="FAD-binding" evidence="5">
    <location>
        <begin position="920"/>
        <end position="1002"/>
    </location>
</feature>
<dbReference type="PANTHER" id="PTHR43004">
    <property type="entry name" value="TRK SYSTEM POTASSIUM UPTAKE PROTEIN"/>
    <property type="match status" value="1"/>
</dbReference>
<evidence type="ECO:0000256" key="4">
    <source>
        <dbReference type="SAM" id="MobiDB-lite"/>
    </source>
</evidence>
<gene>
    <name evidence="7" type="ORF">POVCU1_008840</name>
    <name evidence="6" type="ORF">POVCU2_0009530</name>
</gene>
<feature type="region of interest" description="Disordered" evidence="4">
    <location>
        <begin position="794"/>
        <end position="863"/>
    </location>
</feature>
<dbReference type="GO" id="GO:0016709">
    <property type="term" value="F:oxidoreductase activity, acting on paired donors, with incorporation or reduction of molecular oxygen, NAD(P)H as one donor, and incorporation of one atom of oxygen"/>
    <property type="evidence" value="ECO:0007669"/>
    <property type="project" value="UniProtKB-ARBA"/>
</dbReference>
<dbReference type="Proteomes" id="UP000078546">
    <property type="component" value="Unassembled WGS sequence"/>
</dbReference>
<feature type="compositionally biased region" description="Basic and acidic residues" evidence="4">
    <location>
        <begin position="291"/>
        <end position="301"/>
    </location>
</feature>
<dbReference type="Pfam" id="PF01494">
    <property type="entry name" value="FAD_binding_3"/>
    <property type="match status" value="3"/>
</dbReference>